<keyword evidence="1" id="KW-1133">Transmembrane helix</keyword>
<sequence>MYNASKIIPGLIIFLILMTFPFWSNIGRAAYERPELKLPEFEKECIEDGVWMRLQHMTLLDDWRDLAVRDGVRLYTNQAGKQFDMSLTMTCMSSQCHANKDEFCDQCHDALAVSPYCWDCHVVPSVGGE</sequence>
<keyword evidence="1" id="KW-0472">Membrane</keyword>
<dbReference type="AlphaFoldDB" id="A0A1G6D6W3"/>
<dbReference type="OrthoDB" id="9790557at2"/>
<dbReference type="Proteomes" id="UP000198771">
    <property type="component" value="Unassembled WGS sequence"/>
</dbReference>
<dbReference type="InterPro" id="IPR047668">
    <property type="entry name" value="DsrJ"/>
</dbReference>
<dbReference type="SUPFAM" id="SSF48695">
    <property type="entry name" value="Multiheme cytochromes"/>
    <property type="match status" value="1"/>
</dbReference>
<evidence type="ECO:0000256" key="1">
    <source>
        <dbReference type="SAM" id="Phobius"/>
    </source>
</evidence>
<keyword evidence="3" id="KW-1185">Reference proteome</keyword>
<organism evidence="2 3">
    <name type="scientific">Desulfonatronum thiosulfatophilum</name>
    <dbReference type="NCBI Taxonomy" id="617002"/>
    <lineage>
        <taxon>Bacteria</taxon>
        <taxon>Pseudomonadati</taxon>
        <taxon>Thermodesulfobacteriota</taxon>
        <taxon>Desulfovibrionia</taxon>
        <taxon>Desulfovibrionales</taxon>
        <taxon>Desulfonatronaceae</taxon>
        <taxon>Desulfonatronum</taxon>
    </lineage>
</organism>
<dbReference type="NCBIfam" id="NF038038">
    <property type="entry name" value="cytoc_DsrJ"/>
    <property type="match status" value="1"/>
</dbReference>
<dbReference type="STRING" id="617002.SAMN05660653_01971"/>
<evidence type="ECO:0000313" key="2">
    <source>
        <dbReference type="EMBL" id="SDB40883.1"/>
    </source>
</evidence>
<name>A0A1G6D6W3_9BACT</name>
<dbReference type="EMBL" id="FMXO01000010">
    <property type="protein sequence ID" value="SDB40883.1"/>
    <property type="molecule type" value="Genomic_DNA"/>
</dbReference>
<feature type="transmembrane region" description="Helical" evidence="1">
    <location>
        <begin position="6"/>
        <end position="23"/>
    </location>
</feature>
<gene>
    <name evidence="2" type="ORF">SAMN05660653_01971</name>
</gene>
<dbReference type="InterPro" id="IPR036280">
    <property type="entry name" value="Multihaem_cyt_sf"/>
</dbReference>
<accession>A0A1G6D6W3</accession>
<protein>
    <submittedName>
        <fullName evidence="2">Putative sulfite reductase-associated electron transfer protein DsrJ</fullName>
    </submittedName>
</protein>
<keyword evidence="1" id="KW-0812">Transmembrane</keyword>
<dbReference type="RefSeq" id="WP_092120780.1">
    <property type="nucleotide sequence ID" value="NZ_FMXO01000010.1"/>
</dbReference>
<evidence type="ECO:0000313" key="3">
    <source>
        <dbReference type="Proteomes" id="UP000198771"/>
    </source>
</evidence>
<reference evidence="2 3" key="1">
    <citation type="submission" date="2016-10" db="EMBL/GenBank/DDBJ databases">
        <authorList>
            <person name="de Groot N.N."/>
        </authorList>
    </citation>
    <scope>NUCLEOTIDE SEQUENCE [LARGE SCALE GENOMIC DNA]</scope>
    <source>
        <strain evidence="2 3">ASO4-2</strain>
    </source>
</reference>
<proteinExistence type="predicted"/>